<evidence type="ECO:0000313" key="2">
    <source>
        <dbReference type="Proteomes" id="UP001153331"/>
    </source>
</evidence>
<comment type="caution">
    <text evidence="1">The sequence shown here is derived from an EMBL/GenBank/DDBJ whole genome shotgun (WGS) entry which is preliminary data.</text>
</comment>
<accession>A0ACC2IUK8</accession>
<proteinExistence type="predicted"/>
<dbReference type="Proteomes" id="UP001153331">
    <property type="component" value="Unassembled WGS sequence"/>
</dbReference>
<dbReference type="EMBL" id="JAPHNI010000009">
    <property type="protein sequence ID" value="KAJ8118802.1"/>
    <property type="molecule type" value="Genomic_DNA"/>
</dbReference>
<name>A0ACC2IUK8_9PLEO</name>
<reference evidence="1" key="1">
    <citation type="submission" date="2022-11" db="EMBL/GenBank/DDBJ databases">
        <title>Genome Sequence of Boeremia exigua.</title>
        <authorList>
            <person name="Buettner E."/>
        </authorList>
    </citation>
    <scope>NUCLEOTIDE SEQUENCE</scope>
    <source>
        <strain evidence="1">CU02</strain>
    </source>
</reference>
<organism evidence="1 2">
    <name type="scientific">Boeremia exigua</name>
    <dbReference type="NCBI Taxonomy" id="749465"/>
    <lineage>
        <taxon>Eukaryota</taxon>
        <taxon>Fungi</taxon>
        <taxon>Dikarya</taxon>
        <taxon>Ascomycota</taxon>
        <taxon>Pezizomycotina</taxon>
        <taxon>Dothideomycetes</taxon>
        <taxon>Pleosporomycetidae</taxon>
        <taxon>Pleosporales</taxon>
        <taxon>Pleosporineae</taxon>
        <taxon>Didymellaceae</taxon>
        <taxon>Boeremia</taxon>
    </lineage>
</organism>
<evidence type="ECO:0000313" key="1">
    <source>
        <dbReference type="EMBL" id="KAJ8118802.1"/>
    </source>
</evidence>
<keyword evidence="2" id="KW-1185">Reference proteome</keyword>
<sequence>MVAGRVSAAKASAAKASVVPEWSAWALTAGEGVVVQFSPGPGCLYASVAGGVAGGVVAAAPGLGAAPAVAVAAVAVFAEYEPEAGNKIGDELEYEHEIGNEIGNEHEHGNGLEPGCSAASVQVAGSPHGRTLSGVPVSTWAAWGLVACFALDTYPEHRPSAKIQHYSSVVRLAFVFVDVDATEVELEAANEVAVEAATGEVVGTAVAAAAVVTADTAAVVVTLAGTASFGAVAAGNAAAASMFVAAAASTVVGAGPLTYTAGSAAAVASAAAAADTHDASASVLEDTAAGIAGGTAGSGHIAGSHSAAAAAAGDTCQRIMSWIFGHSQTTYTHHLSPIPLKAKDGSKTSLPEIARSSIAPCRLNPFLFNGHLQTMFTAWKDPGPPIHYKRHIYTSNHTVYPGTFAVDFVVSKEDGQAATKDPELPERTTVYSDKEWNNISSDDDKPMLIALHGLSGGSHEVYLRETLAPLTASGWEACVVNGRGCALSKITTPQLFNARATWDVRQTIQELRVLFPNRPLYAVGFSLGANILTNYCAEEGDKCVLKAAVANSNPWNLELCNVELNRTYVGVHIYSRTMGKNLMGLYERHKGQMLQNQDIKSELVEKCKYLYEFDRHVQCPTWGYPTEGAYYRDAQSVDALVAIRVPFLGINAEDDPISSKAAIPYEEFKQNPYTLLCTTDWGGHLGSFQLGGGRWFATATASFLSKVHDTIDHKASQVERQEDKVDAPNKVYPIFDPNHRRLILPEA</sequence>
<protein>
    <submittedName>
        <fullName evidence="1">Uncharacterized protein</fullName>
    </submittedName>
</protein>
<gene>
    <name evidence="1" type="ORF">OPT61_g271</name>
</gene>